<feature type="region of interest" description="Disordered" evidence="3">
    <location>
        <begin position="357"/>
        <end position="404"/>
    </location>
</feature>
<dbReference type="InterPro" id="IPR006158">
    <property type="entry name" value="Cobalamin-bd"/>
</dbReference>
<dbReference type="InterPro" id="IPR003759">
    <property type="entry name" value="Cbl-bd_cap"/>
</dbReference>
<reference evidence="6" key="1">
    <citation type="submission" date="2023-07" db="EMBL/GenBank/DDBJ databases">
        <title>30 novel species of actinomycetes from the DSMZ collection.</title>
        <authorList>
            <person name="Nouioui I."/>
        </authorList>
    </citation>
    <scope>NUCLEOTIDE SEQUENCE [LARGE SCALE GENOMIC DNA]</scope>
    <source>
        <strain evidence="6">DSM 41979</strain>
    </source>
</reference>
<dbReference type="Pfam" id="PF02607">
    <property type="entry name" value="B12-binding_2"/>
    <property type="match status" value="1"/>
</dbReference>
<dbReference type="PANTHER" id="PTHR45833:SF1">
    <property type="entry name" value="METHIONINE SYNTHASE"/>
    <property type="match status" value="1"/>
</dbReference>
<comment type="caution">
    <text evidence="5">The sequence shown here is derived from an EMBL/GenBank/DDBJ whole genome shotgun (WGS) entry which is preliminary data.</text>
</comment>
<dbReference type="CDD" id="cd02065">
    <property type="entry name" value="B12-binding_like"/>
    <property type="match status" value="1"/>
</dbReference>
<dbReference type="EMBL" id="JAVRET010000013">
    <property type="protein sequence ID" value="MDT0408973.1"/>
    <property type="molecule type" value="Genomic_DNA"/>
</dbReference>
<dbReference type="InterPro" id="IPR036724">
    <property type="entry name" value="Cobalamin-bd_sf"/>
</dbReference>
<evidence type="ECO:0000256" key="3">
    <source>
        <dbReference type="SAM" id="MobiDB-lite"/>
    </source>
</evidence>
<dbReference type="Pfam" id="PF02310">
    <property type="entry name" value="B12-binding"/>
    <property type="match status" value="1"/>
</dbReference>
<gene>
    <name evidence="5" type="ORF">RM698_07865</name>
</gene>
<dbReference type="PANTHER" id="PTHR45833">
    <property type="entry name" value="METHIONINE SYNTHASE"/>
    <property type="match status" value="1"/>
</dbReference>
<dbReference type="Gene3D" id="3.40.50.280">
    <property type="entry name" value="Cobalamin-binding domain"/>
    <property type="match status" value="1"/>
</dbReference>
<keyword evidence="6" id="KW-1185">Reference proteome</keyword>
<dbReference type="InterPro" id="IPR036594">
    <property type="entry name" value="Meth_synthase_dom"/>
</dbReference>
<evidence type="ECO:0000313" key="6">
    <source>
        <dbReference type="Proteomes" id="UP001183610"/>
    </source>
</evidence>
<dbReference type="Gene3D" id="1.10.1240.10">
    <property type="entry name" value="Methionine synthase domain"/>
    <property type="match status" value="1"/>
</dbReference>
<dbReference type="Proteomes" id="UP001183610">
    <property type="component" value="Unassembled WGS sequence"/>
</dbReference>
<keyword evidence="2" id="KW-0170">Cobalt</keyword>
<evidence type="ECO:0000313" key="5">
    <source>
        <dbReference type="EMBL" id="MDT0408973.1"/>
    </source>
</evidence>
<evidence type="ECO:0000256" key="1">
    <source>
        <dbReference type="ARBA" id="ARBA00022723"/>
    </source>
</evidence>
<name>A0ABU2QWZ1_9ACTN</name>
<sequence>MTSTVTAAPPRAGTWAERLWVPVSAGDEDAAAVVVREAHGSGLDAESVLLDVIGAVQRRVGAEWAANRLSVAREHAATAVNEQCVGVLRHSTPPAVPAPGAGRIVVACVDGEWHGLPARLVAEVLRLRGWHVDHLGAQVPAPHLIAHLHRTGADAVALSGSLAPRLPVAHATLTACQAVGVPVLVGGAAFGYDGRYARLLGADAWAPDARAAAERLARGPLPPPPRDHVTSADLPHLADQEYTFVTRSRQELVRAVFDGLLDRYPPMREYTALQREHTAEDLEHVVVHLATGLYVDDADLLTGFLTWTASILSARGVPAASLLPALAVLGERLRDFPRALRLLAAGTKAVREVVRGGNAGGAGDAGPGANAVRGGDAVRSADAVRGADMARAAEASRTAGEDPR</sequence>
<dbReference type="InterPro" id="IPR050554">
    <property type="entry name" value="Met_Synthase/Corrinoid"/>
</dbReference>
<dbReference type="SUPFAM" id="SSF52242">
    <property type="entry name" value="Cobalamin (vitamin B12)-binding domain"/>
    <property type="match status" value="1"/>
</dbReference>
<evidence type="ECO:0000256" key="2">
    <source>
        <dbReference type="ARBA" id="ARBA00023285"/>
    </source>
</evidence>
<feature type="domain" description="B12-binding" evidence="4">
    <location>
        <begin position="101"/>
        <end position="227"/>
    </location>
</feature>
<dbReference type="PROSITE" id="PS51332">
    <property type="entry name" value="B12_BINDING"/>
    <property type="match status" value="1"/>
</dbReference>
<keyword evidence="1" id="KW-0479">Metal-binding</keyword>
<evidence type="ECO:0000259" key="4">
    <source>
        <dbReference type="PROSITE" id="PS51332"/>
    </source>
</evidence>
<accession>A0ABU2QWZ1</accession>
<organism evidence="5 6">
    <name type="scientific">Streptomyces evansiae</name>
    <dbReference type="NCBI Taxonomy" id="3075535"/>
    <lineage>
        <taxon>Bacteria</taxon>
        <taxon>Bacillati</taxon>
        <taxon>Actinomycetota</taxon>
        <taxon>Actinomycetes</taxon>
        <taxon>Kitasatosporales</taxon>
        <taxon>Streptomycetaceae</taxon>
        <taxon>Streptomyces</taxon>
    </lineage>
</organism>
<dbReference type="RefSeq" id="WP_009065434.1">
    <property type="nucleotide sequence ID" value="NZ_JAVRET010000013.1"/>
</dbReference>
<proteinExistence type="predicted"/>
<feature type="compositionally biased region" description="Gly residues" evidence="3">
    <location>
        <begin position="357"/>
        <end position="366"/>
    </location>
</feature>
<protein>
    <submittedName>
        <fullName evidence="5">Cobalamin-dependent protein</fullName>
    </submittedName>
</protein>